<feature type="domain" description="WIBG Mago-binding" evidence="2">
    <location>
        <begin position="17"/>
        <end position="43"/>
    </location>
</feature>
<dbReference type="STRING" id="1835702.A0A1F5LEH1"/>
<organism evidence="3 4">
    <name type="scientific">Penicillium arizonense</name>
    <dbReference type="NCBI Taxonomy" id="1835702"/>
    <lineage>
        <taxon>Eukaryota</taxon>
        <taxon>Fungi</taxon>
        <taxon>Dikarya</taxon>
        <taxon>Ascomycota</taxon>
        <taxon>Pezizomycotina</taxon>
        <taxon>Eurotiomycetes</taxon>
        <taxon>Eurotiomycetidae</taxon>
        <taxon>Eurotiales</taxon>
        <taxon>Aspergillaceae</taxon>
        <taxon>Penicillium</taxon>
    </lineage>
</organism>
<feature type="region of interest" description="Disordered" evidence="1">
    <location>
        <begin position="1"/>
        <end position="150"/>
    </location>
</feature>
<evidence type="ECO:0000313" key="4">
    <source>
        <dbReference type="Proteomes" id="UP000177622"/>
    </source>
</evidence>
<dbReference type="OrthoDB" id="21625at2759"/>
<dbReference type="PANTHER" id="PTHR22959">
    <property type="entry name" value="PYM PROTEIN"/>
    <property type="match status" value="1"/>
</dbReference>
<dbReference type="GeneID" id="34578013"/>
<feature type="compositionally biased region" description="Low complexity" evidence="1">
    <location>
        <begin position="78"/>
        <end position="89"/>
    </location>
</feature>
<gene>
    <name evidence="3" type="ORF">PENARI_c013G08062</name>
</gene>
<dbReference type="GO" id="GO:1903259">
    <property type="term" value="P:exon-exon junction complex disassembly"/>
    <property type="evidence" value="ECO:0007669"/>
    <property type="project" value="InterPro"/>
</dbReference>
<accession>A0A1F5LEH1</accession>
<dbReference type="SMART" id="SM01273">
    <property type="entry name" value="Mago-bind"/>
    <property type="match status" value="1"/>
</dbReference>
<dbReference type="InterPro" id="IPR015362">
    <property type="entry name" value="WIBG_mago-bd"/>
</dbReference>
<dbReference type="RefSeq" id="XP_022486941.1">
    <property type="nucleotide sequence ID" value="XM_022633279.1"/>
</dbReference>
<dbReference type="InterPro" id="IPR036348">
    <property type="entry name" value="WIBG_N_sf"/>
</dbReference>
<dbReference type="EMBL" id="LXJU01000013">
    <property type="protein sequence ID" value="OGE51497.1"/>
    <property type="molecule type" value="Genomic_DNA"/>
</dbReference>
<dbReference type="GO" id="GO:0035145">
    <property type="term" value="C:exon-exon junction complex"/>
    <property type="evidence" value="ECO:0007669"/>
    <property type="project" value="TreeGrafter"/>
</dbReference>
<evidence type="ECO:0000256" key="1">
    <source>
        <dbReference type="SAM" id="MobiDB-lite"/>
    </source>
</evidence>
<reference evidence="3 4" key="1">
    <citation type="journal article" date="2016" name="Sci. Rep.">
        <title>Penicillium arizonense, a new, genome sequenced fungal species, reveals a high chemical diversity in secreted metabolites.</title>
        <authorList>
            <person name="Grijseels S."/>
            <person name="Nielsen J.C."/>
            <person name="Randelovic M."/>
            <person name="Nielsen J."/>
            <person name="Nielsen K.F."/>
            <person name="Workman M."/>
            <person name="Frisvad J.C."/>
        </authorList>
    </citation>
    <scope>NUCLEOTIDE SEQUENCE [LARGE SCALE GENOMIC DNA]</scope>
    <source>
        <strain evidence="3 4">CBS 141311</strain>
    </source>
</reference>
<protein>
    <recommendedName>
        <fullName evidence="2">WIBG Mago-binding domain-containing protein</fullName>
    </recommendedName>
</protein>
<dbReference type="Pfam" id="PF09282">
    <property type="entry name" value="Mago-bind"/>
    <property type="match status" value="1"/>
</dbReference>
<dbReference type="InterPro" id="IPR039333">
    <property type="entry name" value="PYM1"/>
</dbReference>
<dbReference type="PANTHER" id="PTHR22959:SF0">
    <property type="entry name" value="PARTNER OF Y14 AND MAGO"/>
    <property type="match status" value="1"/>
</dbReference>
<proteinExistence type="predicted"/>
<dbReference type="AlphaFoldDB" id="A0A1F5LEH1"/>
<evidence type="ECO:0000313" key="3">
    <source>
        <dbReference type="EMBL" id="OGE51497.1"/>
    </source>
</evidence>
<feature type="compositionally biased region" description="Basic and acidic residues" evidence="1">
    <location>
        <begin position="125"/>
        <end position="146"/>
    </location>
</feature>
<sequence length="203" mass="22481">MASHVARSGITTDAKTGERYIPASVRADGSKRKEIRVKPGYRPPEDVELYKTGAAAAWKNRGKGGVPGAESLSTGADKTNTANTAASNKNAKRREAKRQTKEVDQTNPAETKGVESNNWRAPAPPKKEEKPAEEPVDVEVEKEKKARNLKKKLRQARDLRIKKQQGEALLPEQLEKVIKIQELVRQLDMLGFDSNGDKKTDDQ</sequence>
<evidence type="ECO:0000259" key="2">
    <source>
        <dbReference type="SMART" id="SM01273"/>
    </source>
</evidence>
<dbReference type="GO" id="GO:0005737">
    <property type="term" value="C:cytoplasm"/>
    <property type="evidence" value="ECO:0007669"/>
    <property type="project" value="TreeGrafter"/>
</dbReference>
<dbReference type="GO" id="GO:0003723">
    <property type="term" value="F:RNA binding"/>
    <property type="evidence" value="ECO:0007669"/>
    <property type="project" value="TreeGrafter"/>
</dbReference>
<feature type="compositionally biased region" description="Polar residues" evidence="1">
    <location>
        <begin position="105"/>
        <end position="119"/>
    </location>
</feature>
<keyword evidence="4" id="KW-1185">Reference proteome</keyword>
<dbReference type="SUPFAM" id="SSF101931">
    <property type="entry name" value="Pym (Within the bgcn gene intron protein, WIBG), N-terminal domain"/>
    <property type="match status" value="1"/>
</dbReference>
<comment type="caution">
    <text evidence="3">The sequence shown here is derived from an EMBL/GenBank/DDBJ whole genome shotgun (WGS) entry which is preliminary data.</text>
</comment>
<name>A0A1F5LEH1_PENAI</name>
<dbReference type="Proteomes" id="UP000177622">
    <property type="component" value="Unassembled WGS sequence"/>
</dbReference>